<dbReference type="Proteomes" id="UP000813637">
    <property type="component" value="Unassembled WGS sequence"/>
</dbReference>
<organism evidence="1 2">
    <name type="scientific">Clostridium botulinum C</name>
    <dbReference type="NCBI Taxonomy" id="36828"/>
    <lineage>
        <taxon>Bacteria</taxon>
        <taxon>Bacillati</taxon>
        <taxon>Bacillota</taxon>
        <taxon>Clostridia</taxon>
        <taxon>Eubacteriales</taxon>
        <taxon>Clostridiaceae</taxon>
        <taxon>Clostridium</taxon>
    </lineage>
</organism>
<name>A0A9Q3Z068_CLOBO</name>
<proteinExistence type="predicted"/>
<reference evidence="1" key="1">
    <citation type="submission" date="2020-02" db="EMBL/GenBank/DDBJ databases">
        <authorList>
            <person name="Fillo S."/>
            <person name="Giordani F."/>
            <person name="Tonon E."/>
            <person name="Drigo I."/>
            <person name="Anselmo A."/>
            <person name="Fortunato A."/>
            <person name="Bano L."/>
            <person name="Lista F."/>
        </authorList>
    </citation>
    <scope>NUCLEOTIDE SEQUENCE</scope>
    <source>
        <strain evidence="1">IZSVe-TV_9877_3_12</strain>
    </source>
</reference>
<dbReference type="AlphaFoldDB" id="A0A9Q3Z068"/>
<reference evidence="1" key="2">
    <citation type="journal article" date="2021" name="Microorganisms">
        <title>Extensive Genome Exploration of Clostridium botulinum Group III Field Strains.</title>
        <authorList>
            <person name="Fillo S."/>
            <person name="Giordani F."/>
            <person name="Tonon E."/>
            <person name="Drigo I."/>
            <person name="Anselmo A."/>
            <person name="Fortunato A."/>
            <person name="Lista F."/>
            <person name="Bano L."/>
        </authorList>
    </citation>
    <scope>NUCLEOTIDE SEQUENCE</scope>
    <source>
        <strain evidence="1">IZSVe-TV_9877_3_12</strain>
    </source>
</reference>
<evidence type="ECO:0000313" key="1">
    <source>
        <dbReference type="EMBL" id="MCD3194815.1"/>
    </source>
</evidence>
<evidence type="ECO:0000313" key="2">
    <source>
        <dbReference type="Proteomes" id="UP000813637"/>
    </source>
</evidence>
<protein>
    <submittedName>
        <fullName evidence="1">Uncharacterized protein</fullName>
    </submittedName>
</protein>
<accession>A0A9Q3Z068</accession>
<dbReference type="RefSeq" id="WP_231147873.1">
    <property type="nucleotide sequence ID" value="NZ_JAAMYB010000004.1"/>
</dbReference>
<dbReference type="EMBL" id="JAAMYB010000004">
    <property type="protein sequence ID" value="MCD3194815.1"/>
    <property type="molecule type" value="Genomic_DNA"/>
</dbReference>
<sequence>MLTKPLLLQNNIIFDATKDYKFKFNVIGGDQVFKNELKIQDVETNNTVYQKIIESFQLQHLIYKNKLKNKVEYKAQIRTYNINGDKSDWSDYCIIRCFFTPTVSITNLEKDTGGRVIIRNQTYDFKGEILTDGDVLQSYKFFLYDRDQILIDKSPNIFDKKLEYQFTGLDNETKYYIELKVLTQNNVEATTGLVEFTPVYIKPRTKSAIDLINDYENAQIKIETNVIQILFRILDGTISYEDSEWINLNKGSIIAEDRDGFDVKGNWSLKMYVKDLKDDKPFVTLYDENDGYIEFVMYNDRIHIWKTQDGIFYHVISQKLNIQDKDEPIVIFATKQGEWMSIEAEKVTLQIGC</sequence>
<gene>
    <name evidence="1" type="ORF">G8S53_05865</name>
</gene>
<comment type="caution">
    <text evidence="1">The sequence shown here is derived from an EMBL/GenBank/DDBJ whole genome shotgun (WGS) entry which is preliminary data.</text>
</comment>